<dbReference type="RefSeq" id="WP_147146361.1">
    <property type="nucleotide sequence ID" value="NZ_BJXN01000005.1"/>
</dbReference>
<dbReference type="Proteomes" id="UP000321827">
    <property type="component" value="Unassembled WGS sequence"/>
</dbReference>
<accession>A0A511RIM3</accession>
<organism evidence="2 3">
    <name type="scientific">Oceanithermus desulfurans NBRC 100063</name>
    <dbReference type="NCBI Taxonomy" id="1227550"/>
    <lineage>
        <taxon>Bacteria</taxon>
        <taxon>Thermotogati</taxon>
        <taxon>Deinococcota</taxon>
        <taxon>Deinococci</taxon>
        <taxon>Thermales</taxon>
        <taxon>Thermaceae</taxon>
        <taxon>Oceanithermus</taxon>
    </lineage>
</organism>
<dbReference type="EMBL" id="BJXN01000005">
    <property type="protein sequence ID" value="GEM89494.1"/>
    <property type="molecule type" value="Genomic_DNA"/>
</dbReference>
<reference evidence="2 3" key="1">
    <citation type="submission" date="2019-07" db="EMBL/GenBank/DDBJ databases">
        <title>Whole genome shotgun sequence of Oceanithermus desulfurans NBRC 100063.</title>
        <authorList>
            <person name="Hosoyama A."/>
            <person name="Uohara A."/>
            <person name="Ohji S."/>
            <person name="Ichikawa N."/>
        </authorList>
    </citation>
    <scope>NUCLEOTIDE SEQUENCE [LARGE SCALE GENOMIC DNA]</scope>
    <source>
        <strain evidence="2 3">NBRC 100063</strain>
    </source>
</reference>
<evidence type="ECO:0000256" key="1">
    <source>
        <dbReference type="SAM" id="MobiDB-lite"/>
    </source>
</evidence>
<gene>
    <name evidence="2" type="ORF">ODE01S_09280</name>
</gene>
<dbReference type="AlphaFoldDB" id="A0A511RIM3"/>
<feature type="compositionally biased region" description="Basic and acidic residues" evidence="1">
    <location>
        <begin position="71"/>
        <end position="89"/>
    </location>
</feature>
<feature type="region of interest" description="Disordered" evidence="1">
    <location>
        <begin position="64"/>
        <end position="89"/>
    </location>
</feature>
<evidence type="ECO:0000313" key="3">
    <source>
        <dbReference type="Proteomes" id="UP000321827"/>
    </source>
</evidence>
<dbReference type="OrthoDB" id="9849040at2"/>
<comment type="caution">
    <text evidence="2">The sequence shown here is derived from an EMBL/GenBank/DDBJ whole genome shotgun (WGS) entry which is preliminary data.</text>
</comment>
<evidence type="ECO:0000313" key="2">
    <source>
        <dbReference type="EMBL" id="GEM89494.1"/>
    </source>
</evidence>
<sequence length="89" mass="9729">MKLYLVTNVLCSGAGPVVESVYVVAAENEEEARGKARGKAKTELLEQRVRSLVFDHEGTALVWMGAPQTGEAEHRSGRARKESGMRDGR</sequence>
<proteinExistence type="predicted"/>
<protein>
    <submittedName>
        <fullName evidence="2">Uncharacterized protein</fullName>
    </submittedName>
</protein>
<name>A0A511RIM3_9DEIN</name>